<keyword evidence="1" id="KW-0472">Membrane</keyword>
<accession>A0A3G5AD73</accession>
<organism evidence="2">
    <name type="scientific">Hyperionvirus sp</name>
    <dbReference type="NCBI Taxonomy" id="2487770"/>
    <lineage>
        <taxon>Viruses</taxon>
        <taxon>Varidnaviria</taxon>
        <taxon>Bamfordvirae</taxon>
        <taxon>Nucleocytoviricota</taxon>
        <taxon>Megaviricetes</taxon>
        <taxon>Imitervirales</taxon>
        <taxon>Mimiviridae</taxon>
        <taxon>Klosneuvirinae</taxon>
    </lineage>
</organism>
<sequence>YNYTGVNRPAAFTFGYNITSLIYSIFSIKYYGDMF</sequence>
<feature type="non-terminal residue" evidence="2">
    <location>
        <position position="1"/>
    </location>
</feature>
<gene>
    <name evidence="2" type="ORF">Hyperionvirus5_125</name>
</gene>
<name>A0A3G5AD73_9VIRU</name>
<protein>
    <submittedName>
        <fullName evidence="2">Uncharacterized protein</fullName>
    </submittedName>
</protein>
<evidence type="ECO:0000313" key="2">
    <source>
        <dbReference type="EMBL" id="AYV83319.1"/>
    </source>
</evidence>
<proteinExistence type="predicted"/>
<keyword evidence="1" id="KW-1133">Transmembrane helix</keyword>
<feature type="transmembrane region" description="Helical" evidence="1">
    <location>
        <begin position="12"/>
        <end position="32"/>
    </location>
</feature>
<dbReference type="EMBL" id="MK072387">
    <property type="protein sequence ID" value="AYV83319.1"/>
    <property type="molecule type" value="Genomic_DNA"/>
</dbReference>
<evidence type="ECO:0000256" key="1">
    <source>
        <dbReference type="SAM" id="Phobius"/>
    </source>
</evidence>
<keyword evidence="1" id="KW-0812">Transmembrane</keyword>
<reference evidence="2" key="1">
    <citation type="submission" date="2018-10" db="EMBL/GenBank/DDBJ databases">
        <title>Hidden diversity of soil giant viruses.</title>
        <authorList>
            <person name="Schulz F."/>
            <person name="Alteio L."/>
            <person name="Goudeau D."/>
            <person name="Ryan E.M."/>
            <person name="Malmstrom R.R."/>
            <person name="Blanchard J."/>
            <person name="Woyke T."/>
        </authorList>
    </citation>
    <scope>NUCLEOTIDE SEQUENCE</scope>
    <source>
        <strain evidence="2">HYV1</strain>
    </source>
</reference>